<keyword evidence="1" id="KW-0812">Transmembrane</keyword>
<dbReference type="Proteomes" id="UP001548590">
    <property type="component" value="Unassembled WGS sequence"/>
</dbReference>
<evidence type="ECO:0000313" key="2">
    <source>
        <dbReference type="EMBL" id="MET1489437.1"/>
    </source>
</evidence>
<feature type="transmembrane region" description="Helical" evidence="1">
    <location>
        <begin position="144"/>
        <end position="164"/>
    </location>
</feature>
<name>A0ABV2CPL5_9RHOO</name>
<keyword evidence="3" id="KW-1185">Reference proteome</keyword>
<organism evidence="2 3">
    <name type="scientific">Uliginosibacterium paludis</name>
    <dbReference type="NCBI Taxonomy" id="1615952"/>
    <lineage>
        <taxon>Bacteria</taxon>
        <taxon>Pseudomonadati</taxon>
        <taxon>Pseudomonadota</taxon>
        <taxon>Betaproteobacteria</taxon>
        <taxon>Rhodocyclales</taxon>
        <taxon>Zoogloeaceae</taxon>
        <taxon>Uliginosibacterium</taxon>
    </lineage>
</organism>
<keyword evidence="1" id="KW-1133">Transmembrane helix</keyword>
<sequence>MTSASSTPASANRSGLLRRISGILLRLAGHLLVLLLVILFPLVVYELVALSSLREQHVLLMSGAVSWPLYGLWLSRRIRHERVRFVLRQLILLLTVIGLMALFASCSASAALMWLVRGLPLLAAVTPLPLLFEPAMRRSSGFAGHWKGGALLCLPLALAFALLMTHATTLCTPGGLHE</sequence>
<accession>A0ABV2CPL5</accession>
<evidence type="ECO:0000256" key="1">
    <source>
        <dbReference type="SAM" id="Phobius"/>
    </source>
</evidence>
<feature type="transmembrane region" description="Helical" evidence="1">
    <location>
        <begin position="23"/>
        <end position="45"/>
    </location>
</feature>
<reference evidence="2 3" key="1">
    <citation type="submission" date="2024-07" db="EMBL/GenBank/DDBJ databases">
        <title>Uliginosibacterium paludis KCTC:42655.</title>
        <authorList>
            <person name="Kim M.K."/>
        </authorList>
    </citation>
    <scope>NUCLEOTIDE SEQUENCE [LARGE SCALE GENOMIC DNA]</scope>
    <source>
        <strain evidence="2 3">KCTC 42655</strain>
    </source>
</reference>
<feature type="transmembrane region" description="Helical" evidence="1">
    <location>
        <begin position="57"/>
        <end position="74"/>
    </location>
</feature>
<comment type="caution">
    <text evidence="2">The sequence shown here is derived from an EMBL/GenBank/DDBJ whole genome shotgun (WGS) entry which is preliminary data.</text>
</comment>
<protein>
    <submittedName>
        <fullName evidence="2">Uncharacterized protein</fullName>
    </submittedName>
</protein>
<proteinExistence type="predicted"/>
<dbReference type="RefSeq" id="WP_345925487.1">
    <property type="nucleotide sequence ID" value="NZ_JBDIVF010000002.1"/>
</dbReference>
<gene>
    <name evidence="2" type="ORF">ABVT11_06330</name>
</gene>
<evidence type="ECO:0000313" key="3">
    <source>
        <dbReference type="Proteomes" id="UP001548590"/>
    </source>
</evidence>
<feature type="transmembrane region" description="Helical" evidence="1">
    <location>
        <begin position="111"/>
        <end position="132"/>
    </location>
</feature>
<keyword evidence="1" id="KW-0472">Membrane</keyword>
<dbReference type="EMBL" id="JBEWLZ010000003">
    <property type="protein sequence ID" value="MET1489437.1"/>
    <property type="molecule type" value="Genomic_DNA"/>
</dbReference>
<feature type="transmembrane region" description="Helical" evidence="1">
    <location>
        <begin position="86"/>
        <end position="105"/>
    </location>
</feature>